<dbReference type="SUPFAM" id="SSF52518">
    <property type="entry name" value="Thiamin diphosphate-binding fold (THDP-binding)"/>
    <property type="match status" value="1"/>
</dbReference>
<dbReference type="InterPro" id="IPR051457">
    <property type="entry name" value="2-oxoacid:Fd_oxidoreductase"/>
</dbReference>
<dbReference type="InterPro" id="IPR029061">
    <property type="entry name" value="THDP-binding"/>
</dbReference>
<dbReference type="AlphaFoldDB" id="A0A381NB33"/>
<feature type="domain" description="Thiamine pyrophosphate enzyme TPP-binding" evidence="2">
    <location>
        <begin position="63"/>
        <end position="211"/>
    </location>
</feature>
<reference evidence="3" key="1">
    <citation type="submission" date="2018-05" db="EMBL/GenBank/DDBJ databases">
        <authorList>
            <person name="Lanie J.A."/>
            <person name="Ng W.-L."/>
            <person name="Kazmierczak K.M."/>
            <person name="Andrzejewski T.M."/>
            <person name="Davidsen T.M."/>
            <person name="Wayne K.J."/>
            <person name="Tettelin H."/>
            <person name="Glass J.I."/>
            <person name="Rusch D."/>
            <person name="Podicherti R."/>
            <person name="Tsui H.-C.T."/>
            <person name="Winkler M.E."/>
        </authorList>
    </citation>
    <scope>NUCLEOTIDE SEQUENCE</scope>
</reference>
<sequence length="348" mass="37291">VPTATPSPKKKKVNRIGLELPIYRGSKTTLCAGCGHNAISERVVDACFTMGIQPDRVVKLSGIGCSSKSPAYFLGSAHGFNAVHGRMPSVGTGAMLANKDLVAIGVSGDGDTGAIGIGQFVHLMRRNLPMVYIIEDNGCYGLTKGQFSPTADVGSTLKTGVVNDLAPIDTCALAVELGATFVARSFSGDKKQLTALLKAALSHRGIAMLDVLSPCVTFNDHEGSTKSYSYAKSHEEPIEEIDFVPYFEDITVEYEPGTTREVTLHDGSRLFLKKLDEGYNATDRAQAMRVLRETRARGEFATGLVFVDPVAEDFVTSLNLVDEPLASLSEGRVRPSRSVLDDIMGGLR</sequence>
<organism evidence="3">
    <name type="scientific">marine metagenome</name>
    <dbReference type="NCBI Taxonomy" id="408172"/>
    <lineage>
        <taxon>unclassified sequences</taxon>
        <taxon>metagenomes</taxon>
        <taxon>ecological metagenomes</taxon>
    </lineage>
</organism>
<dbReference type="PANTHER" id="PTHR48084">
    <property type="entry name" value="2-OXOGLUTARATE OXIDOREDUCTASE SUBUNIT KORB-RELATED"/>
    <property type="match status" value="1"/>
</dbReference>
<dbReference type="InterPro" id="IPR011766">
    <property type="entry name" value="TPP_enzyme_TPP-bd"/>
</dbReference>
<keyword evidence="1" id="KW-0560">Oxidoreductase</keyword>
<protein>
    <recommendedName>
        <fullName evidence="2">Thiamine pyrophosphate enzyme TPP-binding domain-containing protein</fullName>
    </recommendedName>
</protein>
<dbReference type="CDD" id="cd03375">
    <property type="entry name" value="TPP_OGFOR"/>
    <property type="match status" value="1"/>
</dbReference>
<accession>A0A381NB33</accession>
<feature type="non-terminal residue" evidence="3">
    <location>
        <position position="1"/>
    </location>
</feature>
<dbReference type="Pfam" id="PF02775">
    <property type="entry name" value="TPP_enzyme_C"/>
    <property type="match status" value="1"/>
</dbReference>
<dbReference type="EMBL" id="UINC01000239">
    <property type="protein sequence ID" value="SUZ51792.1"/>
    <property type="molecule type" value="Genomic_DNA"/>
</dbReference>
<dbReference type="GO" id="GO:0030976">
    <property type="term" value="F:thiamine pyrophosphate binding"/>
    <property type="evidence" value="ECO:0007669"/>
    <property type="project" value="InterPro"/>
</dbReference>
<name>A0A381NB33_9ZZZZ</name>
<dbReference type="Gene3D" id="3.40.50.970">
    <property type="match status" value="1"/>
</dbReference>
<dbReference type="PANTHER" id="PTHR48084:SF5">
    <property type="entry name" value="BLR6744 PROTEIN"/>
    <property type="match status" value="1"/>
</dbReference>
<dbReference type="GO" id="GO:0045333">
    <property type="term" value="P:cellular respiration"/>
    <property type="evidence" value="ECO:0007669"/>
    <property type="project" value="UniProtKB-ARBA"/>
</dbReference>
<evidence type="ECO:0000259" key="2">
    <source>
        <dbReference type="Pfam" id="PF02775"/>
    </source>
</evidence>
<gene>
    <name evidence="3" type="ORF">METZ01_LOCUS4646</name>
</gene>
<evidence type="ECO:0000313" key="3">
    <source>
        <dbReference type="EMBL" id="SUZ51792.1"/>
    </source>
</evidence>
<dbReference type="GO" id="GO:0016625">
    <property type="term" value="F:oxidoreductase activity, acting on the aldehyde or oxo group of donors, iron-sulfur protein as acceptor"/>
    <property type="evidence" value="ECO:0007669"/>
    <property type="project" value="UniProtKB-ARBA"/>
</dbReference>
<evidence type="ECO:0000256" key="1">
    <source>
        <dbReference type="ARBA" id="ARBA00023002"/>
    </source>
</evidence>
<proteinExistence type="predicted"/>